<comment type="caution">
    <text evidence="5">The sequence shown here is derived from an EMBL/GenBank/DDBJ whole genome shotgun (WGS) entry which is preliminary data.</text>
</comment>
<evidence type="ECO:0000256" key="2">
    <source>
        <dbReference type="ARBA" id="ARBA00023002"/>
    </source>
</evidence>
<dbReference type="InterPro" id="IPR036188">
    <property type="entry name" value="FAD/NAD-bd_sf"/>
</dbReference>
<comment type="catalytic activity">
    <reaction evidence="3">
        <text>[thioredoxin]-dithiol + NADP(+) = [thioredoxin]-disulfide + NADPH + H(+)</text>
        <dbReference type="Rhea" id="RHEA:20345"/>
        <dbReference type="Rhea" id="RHEA-COMP:10698"/>
        <dbReference type="Rhea" id="RHEA-COMP:10700"/>
        <dbReference type="ChEBI" id="CHEBI:15378"/>
        <dbReference type="ChEBI" id="CHEBI:29950"/>
        <dbReference type="ChEBI" id="CHEBI:50058"/>
        <dbReference type="ChEBI" id="CHEBI:57783"/>
        <dbReference type="ChEBI" id="CHEBI:58349"/>
        <dbReference type="EC" id="1.8.1.9"/>
    </reaction>
</comment>
<dbReference type="Pfam" id="PF07992">
    <property type="entry name" value="Pyr_redox_2"/>
    <property type="match status" value="1"/>
</dbReference>
<evidence type="ECO:0000259" key="4">
    <source>
        <dbReference type="PROSITE" id="PS50042"/>
    </source>
</evidence>
<proteinExistence type="predicted"/>
<name>A0A850PXX2_9MYCO</name>
<protein>
    <submittedName>
        <fullName evidence="5">Thioredoxin reductase</fullName>
        <ecNumber evidence="5">1.8.1.9</ecNumber>
    </submittedName>
</protein>
<dbReference type="Gene3D" id="2.60.120.10">
    <property type="entry name" value="Jelly Rolls"/>
    <property type="match status" value="1"/>
</dbReference>
<evidence type="ECO:0000313" key="5">
    <source>
        <dbReference type="EMBL" id="NVN52356.1"/>
    </source>
</evidence>
<dbReference type="CDD" id="cd00038">
    <property type="entry name" value="CAP_ED"/>
    <property type="match status" value="1"/>
</dbReference>
<accession>A0A850PXX2</accession>
<dbReference type="SMART" id="SM00100">
    <property type="entry name" value="cNMP"/>
    <property type="match status" value="1"/>
</dbReference>
<gene>
    <name evidence="5" type="ORF">HLY00_2268</name>
</gene>
<keyword evidence="2 5" id="KW-0560">Oxidoreductase</keyword>
<keyword evidence="1" id="KW-0285">Flavoprotein</keyword>
<dbReference type="PRINTS" id="PR00368">
    <property type="entry name" value="FADPNR"/>
</dbReference>
<dbReference type="InterPro" id="IPR000595">
    <property type="entry name" value="cNMP-bd_dom"/>
</dbReference>
<organism evidence="5 6">
    <name type="scientific">Mycolicibacterium hippocampi</name>
    <dbReference type="NCBI Taxonomy" id="659824"/>
    <lineage>
        <taxon>Bacteria</taxon>
        <taxon>Bacillati</taxon>
        <taxon>Actinomycetota</taxon>
        <taxon>Actinomycetes</taxon>
        <taxon>Mycobacteriales</taxon>
        <taxon>Mycobacteriaceae</taxon>
        <taxon>Mycolicibacterium</taxon>
    </lineage>
</organism>
<dbReference type="GO" id="GO:0004791">
    <property type="term" value="F:thioredoxin-disulfide reductase (NADPH) activity"/>
    <property type="evidence" value="ECO:0007669"/>
    <property type="project" value="UniProtKB-EC"/>
</dbReference>
<keyword evidence="6" id="KW-1185">Reference proteome</keyword>
<feature type="domain" description="Cyclic nucleotide-binding" evidence="4">
    <location>
        <begin position="19"/>
        <end position="139"/>
    </location>
</feature>
<dbReference type="InterPro" id="IPR050097">
    <property type="entry name" value="Ferredoxin-NADP_redctase_2"/>
</dbReference>
<dbReference type="InterPro" id="IPR014710">
    <property type="entry name" value="RmlC-like_jellyroll"/>
</dbReference>
<dbReference type="PROSITE" id="PS50042">
    <property type="entry name" value="CNMP_BINDING_3"/>
    <property type="match status" value="1"/>
</dbReference>
<evidence type="ECO:0000313" key="6">
    <source>
        <dbReference type="Proteomes" id="UP000570517"/>
    </source>
</evidence>
<dbReference type="PRINTS" id="PR00469">
    <property type="entry name" value="PNDRDTASEII"/>
</dbReference>
<dbReference type="InterPro" id="IPR018490">
    <property type="entry name" value="cNMP-bd_dom_sf"/>
</dbReference>
<dbReference type="Pfam" id="PF00027">
    <property type="entry name" value="cNMP_binding"/>
    <property type="match status" value="1"/>
</dbReference>
<reference evidence="5 6" key="1">
    <citation type="submission" date="2020-05" db="EMBL/GenBank/DDBJ databases">
        <title>Draft genome sequence of Mycobacterium hippocampi DL, isolated from European seabass, Dicentrarchus labrax, reared in fish farms.</title>
        <authorList>
            <person name="Stathopoulou P."/>
            <person name="Asimakis E."/>
            <person name="Tzokas K."/>
            <person name="Batargias C."/>
            <person name="Tsiamis G."/>
        </authorList>
    </citation>
    <scope>NUCLEOTIDE SEQUENCE [LARGE SCALE GENOMIC DNA]</scope>
    <source>
        <strain evidence="5 6">DL</strain>
    </source>
</reference>
<evidence type="ECO:0000256" key="3">
    <source>
        <dbReference type="ARBA" id="ARBA00048132"/>
    </source>
</evidence>
<dbReference type="Gene3D" id="3.50.50.60">
    <property type="entry name" value="FAD/NAD(P)-binding domain"/>
    <property type="match status" value="2"/>
</dbReference>
<dbReference type="AlphaFoldDB" id="A0A850PXX2"/>
<dbReference type="EMBL" id="JABFYL010000044">
    <property type="protein sequence ID" value="NVN52356.1"/>
    <property type="molecule type" value="Genomic_DNA"/>
</dbReference>
<evidence type="ECO:0000256" key="1">
    <source>
        <dbReference type="ARBA" id="ARBA00022630"/>
    </source>
</evidence>
<dbReference type="SUPFAM" id="SSF51206">
    <property type="entry name" value="cAMP-binding domain-like"/>
    <property type="match status" value="1"/>
</dbReference>
<sequence>MQLDGLAAAVSEVLGVNNAYPTLDAQQVQQIRRYGTGESVAVGDLLFEPGQAYYDFFYLESATVEVVGSAVSGGEVLIDTDGPGRFLGELNMLTGQETVLAARVIVAGEVVRVPAARFRELMDREVELSDVIFRALLARRHMMLSGAATESVQLIGSGLSGDTLAIRRWLARCEIPYTWNDVETDDAESMLASHGFTSADLPVLVTPTRTVRAATAATVSQALGMAGSIRSDASTRVCDVVIVGGGPAGLASAVYAASEGLDTVLLEATTIGGQAAASSRIENYLGFTSGISGADLTGRAMIQSQKFGAELLSPAAAVGIVDDGPHLAVELADGAVMKTRTIVIATGAAYSTLPLPRWHEFEGAGIFYAATQLEVDACGADPVAVVGGANSAGQAALHLAANGSRVDLIVRGSTLRKDMSSYLADRIDEHPAITTRLCSEVTALHGDTYLEAISITDSSRRELAPQSCRGLFCFIGARPATQWCGGVALDAKGFILTDSALPDAVLSGGTWQSLSRRPRPFETSLPGVFAVGDVHAGSMKRVAAAVGEGASAARSIHQTLAR</sequence>
<dbReference type="SUPFAM" id="SSF51905">
    <property type="entry name" value="FAD/NAD(P)-binding domain"/>
    <property type="match status" value="1"/>
</dbReference>
<dbReference type="PANTHER" id="PTHR48105">
    <property type="entry name" value="THIOREDOXIN REDUCTASE 1-RELATED-RELATED"/>
    <property type="match status" value="1"/>
</dbReference>
<dbReference type="Proteomes" id="UP000570517">
    <property type="component" value="Unassembled WGS sequence"/>
</dbReference>
<dbReference type="InterPro" id="IPR023753">
    <property type="entry name" value="FAD/NAD-binding_dom"/>
</dbReference>
<dbReference type="EC" id="1.8.1.9" evidence="5"/>